<dbReference type="InterPro" id="IPR028098">
    <property type="entry name" value="Glyco_trans_4-like_N"/>
</dbReference>
<reference evidence="2 3" key="1">
    <citation type="submission" date="2020-08" db="EMBL/GenBank/DDBJ databases">
        <title>Genomic Encyclopedia of Type Strains, Phase IV (KMG-IV): sequencing the most valuable type-strain genomes for metagenomic binning, comparative biology and taxonomic classification.</title>
        <authorList>
            <person name="Goeker M."/>
        </authorList>
    </citation>
    <scope>NUCLEOTIDE SEQUENCE [LARGE SCALE GENOMIC DNA]</scope>
    <source>
        <strain evidence="2 3">DSM 102189</strain>
    </source>
</reference>
<sequence length="373" mass="40450">MSKVLLIASFAPSLVNFRGPLIRALVGLGHEVHVAAPGVRAIIAASELASIVTAHDTPVDRTGTGLMANLREIAVYRQLIRRIRPAHVLCYTIKPVVLGTLAARLERVPHRTALLTGLGYVFESASLRARMIRLAISPLYRAALGGAEMVIFQNPDDEATLRRLRLVAPAQRSIVVSGSGIDLERFLPVPLAEGRVVLLIARLVKAKGILDFVAAARIVRSRDPRIVFRLAGWFDDANPVAISRSEVAEWVREGTIEYLGALEDVRPALAACTVFCLPSYYEGTPRTVLEALATGRPIVTTDVPGCRETVRDGWNGYLVPPHDPAGLADAILKLLGDRAETERMADASLSYARDRYDVNKVNADMVEGMGLAA</sequence>
<proteinExistence type="predicted"/>
<organism evidence="2 3">
    <name type="scientific">Polymorphobacter multimanifer</name>
    <dbReference type="NCBI Taxonomy" id="1070431"/>
    <lineage>
        <taxon>Bacteria</taxon>
        <taxon>Pseudomonadati</taxon>
        <taxon>Pseudomonadota</taxon>
        <taxon>Alphaproteobacteria</taxon>
        <taxon>Sphingomonadales</taxon>
        <taxon>Sphingosinicellaceae</taxon>
        <taxon>Polymorphobacter</taxon>
    </lineage>
</organism>
<dbReference type="GO" id="GO:0016757">
    <property type="term" value="F:glycosyltransferase activity"/>
    <property type="evidence" value="ECO:0007669"/>
    <property type="project" value="UniProtKB-ARBA"/>
</dbReference>
<keyword evidence="2" id="KW-0808">Transferase</keyword>
<feature type="domain" description="Glycosyltransferase subfamily 4-like N-terminal" evidence="1">
    <location>
        <begin position="4"/>
        <end position="154"/>
    </location>
</feature>
<dbReference type="AlphaFoldDB" id="A0A841L7X4"/>
<dbReference type="SUPFAM" id="SSF53756">
    <property type="entry name" value="UDP-Glycosyltransferase/glycogen phosphorylase"/>
    <property type="match status" value="1"/>
</dbReference>
<evidence type="ECO:0000313" key="2">
    <source>
        <dbReference type="EMBL" id="MBB6228540.1"/>
    </source>
</evidence>
<evidence type="ECO:0000259" key="1">
    <source>
        <dbReference type="Pfam" id="PF13477"/>
    </source>
</evidence>
<gene>
    <name evidence="2" type="ORF">FHS79_002730</name>
</gene>
<protein>
    <submittedName>
        <fullName evidence="2">Glycosyltransferase involved in cell wall biosynthesis</fullName>
    </submittedName>
</protein>
<dbReference type="Pfam" id="PF13692">
    <property type="entry name" value="Glyco_trans_1_4"/>
    <property type="match status" value="1"/>
</dbReference>
<dbReference type="PANTHER" id="PTHR12526">
    <property type="entry name" value="GLYCOSYLTRANSFERASE"/>
    <property type="match status" value="1"/>
</dbReference>
<dbReference type="CDD" id="cd03808">
    <property type="entry name" value="GT4_CapM-like"/>
    <property type="match status" value="1"/>
</dbReference>
<evidence type="ECO:0000313" key="3">
    <source>
        <dbReference type="Proteomes" id="UP000538147"/>
    </source>
</evidence>
<comment type="caution">
    <text evidence="2">The sequence shown here is derived from an EMBL/GenBank/DDBJ whole genome shotgun (WGS) entry which is preliminary data.</text>
</comment>
<dbReference type="PANTHER" id="PTHR12526:SF638">
    <property type="entry name" value="SPORE COAT PROTEIN SA"/>
    <property type="match status" value="1"/>
</dbReference>
<dbReference type="RefSeq" id="WP_184201037.1">
    <property type="nucleotide sequence ID" value="NZ_BMOX01000021.1"/>
</dbReference>
<dbReference type="EMBL" id="JACIIV010000020">
    <property type="protein sequence ID" value="MBB6228540.1"/>
    <property type="molecule type" value="Genomic_DNA"/>
</dbReference>
<dbReference type="Proteomes" id="UP000538147">
    <property type="component" value="Unassembled WGS sequence"/>
</dbReference>
<keyword evidence="3" id="KW-1185">Reference proteome</keyword>
<accession>A0A841L7X4</accession>
<dbReference type="Pfam" id="PF13477">
    <property type="entry name" value="Glyco_trans_4_2"/>
    <property type="match status" value="1"/>
</dbReference>
<name>A0A841L7X4_9SPHN</name>
<dbReference type="Gene3D" id="3.40.50.2000">
    <property type="entry name" value="Glycogen Phosphorylase B"/>
    <property type="match status" value="2"/>
</dbReference>